<dbReference type="Gene3D" id="1.10.3730.20">
    <property type="match status" value="1"/>
</dbReference>
<dbReference type="InterPro" id="IPR037185">
    <property type="entry name" value="EmrE-like"/>
</dbReference>
<reference evidence="10" key="1">
    <citation type="journal article" date="2021" name="bioRxiv">
        <title>Identification of Pectobacterium species isolated from the soft rot of tetecho (Neobuxbaumia tetetzo), a columnar cactus, and associated metagenomics.</title>
        <authorList>
            <person name="Vargas-Peralta D."/>
            <person name="Narvaez-Barragan D.A."/>
            <person name="de Sandozequi A."/>
            <person name="Romero-Gutierrez M.F."/>
            <person name="Segovia L."/>
            <person name="Martinez-Anaya C."/>
            <person name="Alcaraz L.D."/>
            <person name="de la Torre Almaraz R."/>
        </authorList>
    </citation>
    <scope>NUCLEOTIDE SEQUENCE</scope>
    <source>
        <strain evidence="10">A3</strain>
    </source>
</reference>
<feature type="domain" description="EamA" evidence="9">
    <location>
        <begin position="38"/>
        <end position="166"/>
    </location>
</feature>
<dbReference type="SUPFAM" id="SSF103481">
    <property type="entry name" value="Multidrug resistance efflux transporter EmrE"/>
    <property type="match status" value="2"/>
</dbReference>
<evidence type="ECO:0000256" key="4">
    <source>
        <dbReference type="ARBA" id="ARBA00022692"/>
    </source>
</evidence>
<evidence type="ECO:0000256" key="8">
    <source>
        <dbReference type="SAM" id="Phobius"/>
    </source>
</evidence>
<feature type="transmembrane region" description="Helical" evidence="8">
    <location>
        <begin position="122"/>
        <end position="142"/>
    </location>
</feature>
<feature type="transmembrane region" description="Helical" evidence="8">
    <location>
        <begin position="241"/>
        <end position="260"/>
    </location>
</feature>
<feature type="transmembrane region" description="Helical" evidence="8">
    <location>
        <begin position="95"/>
        <end position="116"/>
    </location>
</feature>
<feature type="transmembrane region" description="Helical" evidence="8">
    <location>
        <begin position="149"/>
        <end position="167"/>
    </location>
</feature>
<keyword evidence="4 8" id="KW-0812">Transmembrane</keyword>
<dbReference type="PANTHER" id="PTHR32322">
    <property type="entry name" value="INNER MEMBRANE TRANSPORTER"/>
    <property type="match status" value="1"/>
</dbReference>
<comment type="similarity">
    <text evidence="2">Belongs to the drug/metabolite transporter (DMT) superfamily. 10 TMS drug/metabolite exporter (DME) (TC 2.A.7.3) family.</text>
</comment>
<feature type="transmembrane region" description="Helical" evidence="8">
    <location>
        <begin position="211"/>
        <end position="229"/>
    </location>
</feature>
<keyword evidence="6 8" id="KW-0472">Membrane</keyword>
<evidence type="ECO:0000313" key="10">
    <source>
        <dbReference type="EMBL" id="MBW5891382.1"/>
    </source>
</evidence>
<evidence type="ECO:0000259" key="9">
    <source>
        <dbReference type="Pfam" id="PF00892"/>
    </source>
</evidence>
<dbReference type="GO" id="GO:0005886">
    <property type="term" value="C:plasma membrane"/>
    <property type="evidence" value="ECO:0007669"/>
    <property type="project" value="UniProtKB-SubCell"/>
</dbReference>
<evidence type="ECO:0000256" key="6">
    <source>
        <dbReference type="ARBA" id="ARBA00023136"/>
    </source>
</evidence>
<evidence type="ECO:0000313" key="11">
    <source>
        <dbReference type="Proteomes" id="UP000696310"/>
    </source>
</evidence>
<dbReference type="InterPro" id="IPR050638">
    <property type="entry name" value="AA-Vitamin_Transporters"/>
</dbReference>
<protein>
    <recommendedName>
        <fullName evidence="7">Threonine/homoserine exporter RhtA</fullName>
    </recommendedName>
</protein>
<keyword evidence="5 8" id="KW-1133">Transmembrane helix</keyword>
<proteinExistence type="inferred from homology"/>
<dbReference type="InterPro" id="IPR000620">
    <property type="entry name" value="EamA_dom"/>
</dbReference>
<comment type="caution">
    <text evidence="10">The sequence shown here is derived from an EMBL/GenBank/DDBJ whole genome shotgun (WGS) entry which is preliminary data.</text>
</comment>
<gene>
    <name evidence="10" type="ORF">IM880_04095</name>
</gene>
<dbReference type="Pfam" id="PF00892">
    <property type="entry name" value="EamA"/>
    <property type="match status" value="2"/>
</dbReference>
<organism evidence="10 11">
    <name type="scientific">Pectobacterium polaris</name>
    <dbReference type="NCBI Taxonomy" id="2042057"/>
    <lineage>
        <taxon>Bacteria</taxon>
        <taxon>Pseudomonadati</taxon>
        <taxon>Pseudomonadota</taxon>
        <taxon>Gammaproteobacteria</taxon>
        <taxon>Enterobacterales</taxon>
        <taxon>Pectobacteriaceae</taxon>
        <taxon>Pectobacterium</taxon>
    </lineage>
</organism>
<feature type="transmembrane region" description="Helical" evidence="8">
    <location>
        <begin position="179"/>
        <end position="199"/>
    </location>
</feature>
<feature type="domain" description="EamA" evidence="9">
    <location>
        <begin position="181"/>
        <end position="311"/>
    </location>
</feature>
<accession>A0AAW4NWB5</accession>
<dbReference type="EMBL" id="JAESHX010000018">
    <property type="protein sequence ID" value="MBW5891382.1"/>
    <property type="molecule type" value="Genomic_DNA"/>
</dbReference>
<evidence type="ECO:0000256" key="3">
    <source>
        <dbReference type="ARBA" id="ARBA00022475"/>
    </source>
</evidence>
<feature type="transmembrane region" description="Helical" evidence="8">
    <location>
        <begin position="65"/>
        <end position="83"/>
    </location>
</feature>
<feature type="transmembrane region" description="Helical" evidence="8">
    <location>
        <begin position="272"/>
        <end position="290"/>
    </location>
</feature>
<dbReference type="RefSeq" id="WP_219678501.1">
    <property type="nucleotide sequence ID" value="NZ_JAESHX010000018.1"/>
</dbReference>
<dbReference type="Proteomes" id="UP000696310">
    <property type="component" value="Unassembled WGS sequence"/>
</dbReference>
<dbReference type="PANTHER" id="PTHR32322:SF18">
    <property type="entry name" value="S-ADENOSYLMETHIONINE_S-ADENOSYLHOMOCYSTEINE TRANSPORTER"/>
    <property type="match status" value="1"/>
</dbReference>
<name>A0AAW4NWB5_9GAMM</name>
<evidence type="ECO:0000256" key="5">
    <source>
        <dbReference type="ARBA" id="ARBA00022989"/>
    </source>
</evidence>
<evidence type="ECO:0000256" key="2">
    <source>
        <dbReference type="ARBA" id="ARBA00009853"/>
    </source>
</evidence>
<evidence type="ECO:0000256" key="1">
    <source>
        <dbReference type="ARBA" id="ARBA00004651"/>
    </source>
</evidence>
<evidence type="ECO:0000256" key="7">
    <source>
        <dbReference type="ARBA" id="ARBA00040595"/>
    </source>
</evidence>
<dbReference type="AlphaFoldDB" id="A0AAW4NWB5"/>
<feature type="transmembrane region" description="Helical" evidence="8">
    <location>
        <begin position="296"/>
        <end position="312"/>
    </location>
</feature>
<comment type="subcellular location">
    <subcellularLocation>
        <location evidence="1">Cell membrane</location>
        <topology evidence="1">Multi-pass membrane protein</topology>
    </subcellularLocation>
</comment>
<reference evidence="10" key="2">
    <citation type="submission" date="2021-01" db="EMBL/GenBank/DDBJ databases">
        <authorList>
            <person name="Vargas Peralta D."/>
        </authorList>
    </citation>
    <scope>NUCLEOTIDE SEQUENCE</scope>
    <source>
        <strain evidence="10">A3</strain>
    </source>
</reference>
<keyword evidence="3" id="KW-1003">Cell membrane</keyword>
<sequence>MLFAIAALAPFLSTRQAIGAFFVWSVMRNPTLNALFPTIAVLIWSVNVIVNKLSASVIDPAAISFYRWLLAFLVMTPFMLPTLRQHAATIRQHVWKLLVLGLLGMVLYQSLAYYAAHTISAVMMGIMGSLVPLLTVLLSIPLLRLAPTLGVLLGSLLSLVGIVWLIGEGHPEQILAQGIGPGELMMFCASLSYALYGVLTKRWSIPLPNWVSLYVQIAFGVVVLIPNFLLTDNVQLNAENLPLVIFAGIMASILAPFLWIQGVMRLGASKASIFMNLTPIFTAMIAIGFLHEPLHHYHLVGGGITLLGVILAQRLRIPLGRSSSAIP</sequence>